<proteinExistence type="predicted"/>
<evidence type="ECO:0008006" key="3">
    <source>
        <dbReference type="Google" id="ProtNLM"/>
    </source>
</evidence>
<protein>
    <recommendedName>
        <fullName evidence="3">Coenzyme PQQ synthesis protein D (PqqD)</fullName>
    </recommendedName>
</protein>
<dbReference type="EMBL" id="CYZV01000030">
    <property type="protein sequence ID" value="CUO55746.1"/>
    <property type="molecule type" value="Genomic_DNA"/>
</dbReference>
<dbReference type="Proteomes" id="UP000095558">
    <property type="component" value="Unassembled WGS sequence"/>
</dbReference>
<evidence type="ECO:0000313" key="1">
    <source>
        <dbReference type="EMBL" id="CUO55746.1"/>
    </source>
</evidence>
<organism evidence="1 2">
    <name type="scientific">Clostridium disporicum</name>
    <dbReference type="NCBI Taxonomy" id="84024"/>
    <lineage>
        <taxon>Bacteria</taxon>
        <taxon>Bacillati</taxon>
        <taxon>Bacillota</taxon>
        <taxon>Clostridia</taxon>
        <taxon>Eubacteriales</taxon>
        <taxon>Clostridiaceae</taxon>
        <taxon>Clostridium</taxon>
    </lineage>
</organism>
<reference evidence="1 2" key="1">
    <citation type="submission" date="2015-09" db="EMBL/GenBank/DDBJ databases">
        <authorList>
            <consortium name="Pathogen Informatics"/>
        </authorList>
    </citation>
    <scope>NUCLEOTIDE SEQUENCE [LARGE SCALE GENOMIC DNA]</scope>
    <source>
        <strain evidence="1 2">2789STDY5834855</strain>
    </source>
</reference>
<dbReference type="OrthoDB" id="308521at2"/>
<dbReference type="AlphaFoldDB" id="A0A174G3P3"/>
<gene>
    <name evidence="1" type="ORF">ERS852470_02691</name>
</gene>
<name>A0A174G3P3_9CLOT</name>
<dbReference type="RefSeq" id="WP_042402076.1">
    <property type="nucleotide sequence ID" value="NZ_CYZV01000030.1"/>
</dbReference>
<dbReference type="GeneID" id="83013199"/>
<sequence>MKDNENVLNLKFRICDNVEYKIDDNGRVTIFEKQDHRIQRFFRKLKFRIPLYKEIEFDEISSAVFLDIDGNKTVKQIGEDLVKRFGDKVEPLYERLLIFINHIYINCKYIEK</sequence>
<evidence type="ECO:0000313" key="2">
    <source>
        <dbReference type="Proteomes" id="UP000095558"/>
    </source>
</evidence>
<accession>A0A174G3P3</accession>